<keyword evidence="1" id="KW-0472">Membrane</keyword>
<proteinExistence type="predicted"/>
<dbReference type="OrthoDB" id="180306at2"/>
<accession>A0A1T4YHC8</accession>
<organism evidence="2 3">
    <name type="scientific">Prosthecobacter debontii</name>
    <dbReference type="NCBI Taxonomy" id="48467"/>
    <lineage>
        <taxon>Bacteria</taxon>
        <taxon>Pseudomonadati</taxon>
        <taxon>Verrucomicrobiota</taxon>
        <taxon>Verrucomicrobiia</taxon>
        <taxon>Verrucomicrobiales</taxon>
        <taxon>Verrucomicrobiaceae</taxon>
        <taxon>Prosthecobacter</taxon>
    </lineage>
</organism>
<protein>
    <submittedName>
        <fullName evidence="2">Uncharacterized protein</fullName>
    </submittedName>
</protein>
<gene>
    <name evidence="2" type="ORF">SAMN02745166_03205</name>
</gene>
<evidence type="ECO:0000256" key="1">
    <source>
        <dbReference type="SAM" id="Phobius"/>
    </source>
</evidence>
<dbReference type="AlphaFoldDB" id="A0A1T4YHC8"/>
<evidence type="ECO:0000313" key="3">
    <source>
        <dbReference type="Proteomes" id="UP000190774"/>
    </source>
</evidence>
<keyword evidence="1" id="KW-0812">Transmembrane</keyword>
<reference evidence="3" key="1">
    <citation type="submission" date="2017-02" db="EMBL/GenBank/DDBJ databases">
        <authorList>
            <person name="Varghese N."/>
            <person name="Submissions S."/>
        </authorList>
    </citation>
    <scope>NUCLEOTIDE SEQUENCE [LARGE SCALE GENOMIC DNA]</scope>
    <source>
        <strain evidence="3">ATCC 700200</strain>
    </source>
</reference>
<name>A0A1T4YHC8_9BACT</name>
<dbReference type="Proteomes" id="UP000190774">
    <property type="component" value="Unassembled WGS sequence"/>
</dbReference>
<dbReference type="EMBL" id="FUYE01000010">
    <property type="protein sequence ID" value="SKB00691.1"/>
    <property type="molecule type" value="Genomic_DNA"/>
</dbReference>
<evidence type="ECO:0000313" key="2">
    <source>
        <dbReference type="EMBL" id="SKB00691.1"/>
    </source>
</evidence>
<keyword evidence="3" id="KW-1185">Reference proteome</keyword>
<feature type="transmembrane region" description="Helical" evidence="1">
    <location>
        <begin position="261"/>
        <end position="284"/>
    </location>
</feature>
<dbReference type="RefSeq" id="WP_078814384.1">
    <property type="nucleotide sequence ID" value="NZ_FUYE01000010.1"/>
</dbReference>
<keyword evidence="1" id="KW-1133">Transmembrane helix</keyword>
<sequence length="406" mass="44332">MAKTRKPTQDLLMPGAAGWERWTGSPGEPCQHEAQLGHNTLAFAREAQSRVLALPLAHFWVLPAWLQGDDAHLRDMAALHLERLGVRVADLEHGLQVRKVASKDGAHLVCMTALKEAALPSLDLALLPDEIVLSADCLPIPADAMVICRELGKLVLMISRGHEWVYASPLSAGELNADALGEVNHLCLQLGFQGVLGQIQHIILWLAEEGNLEQIRQVTGLTALREPKPQPVMPQLGRSTLVPSDLLEARKKGASAARTRVMALSLGFVAAAVIAGVTVLTVWATQERDMLRERVAELTPRASQVMDQKKSWLEASPAVDPSFFPMQVLLDSMEPSASPEVSMTHFEWTPDRLLLRGRTPSPALALQYAKEITEVTGLSRYNWETPPPDIASDNSATFELKGGLKP</sequence>
<dbReference type="STRING" id="48467.SAMN02745166_03205"/>